<keyword evidence="1" id="KW-1133">Transmembrane helix</keyword>
<feature type="transmembrane region" description="Helical" evidence="1">
    <location>
        <begin position="6"/>
        <end position="29"/>
    </location>
</feature>
<organism evidence="2 3">
    <name type="scientific">Winogradskyella pelagia</name>
    <dbReference type="NCBI Taxonomy" id="2819984"/>
    <lineage>
        <taxon>Bacteria</taxon>
        <taxon>Pseudomonadati</taxon>
        <taxon>Bacteroidota</taxon>
        <taxon>Flavobacteriia</taxon>
        <taxon>Flavobacteriales</taxon>
        <taxon>Flavobacteriaceae</taxon>
        <taxon>Winogradskyella</taxon>
    </lineage>
</organism>
<comment type="caution">
    <text evidence="2">The sequence shown here is derived from an EMBL/GenBank/DDBJ whole genome shotgun (WGS) entry which is preliminary data.</text>
</comment>
<dbReference type="Pfam" id="PF11196">
    <property type="entry name" value="DUF2834"/>
    <property type="match status" value="1"/>
</dbReference>
<evidence type="ECO:0000256" key="1">
    <source>
        <dbReference type="SAM" id="Phobius"/>
    </source>
</evidence>
<evidence type="ECO:0000313" key="3">
    <source>
        <dbReference type="Proteomes" id="UP000676776"/>
    </source>
</evidence>
<dbReference type="Proteomes" id="UP000676776">
    <property type="component" value="Unassembled WGS sequence"/>
</dbReference>
<keyword evidence="1" id="KW-0472">Membrane</keyword>
<dbReference type="EMBL" id="JAGEVF010000009">
    <property type="protein sequence ID" value="MBO3117326.1"/>
    <property type="molecule type" value="Genomic_DNA"/>
</dbReference>
<protein>
    <submittedName>
        <fullName evidence="2">DUF2834 domain-containing protein</fullName>
    </submittedName>
</protein>
<keyword evidence="1" id="KW-0812">Transmembrane</keyword>
<gene>
    <name evidence="2" type="ORF">J4050_11245</name>
</gene>
<evidence type="ECO:0000313" key="2">
    <source>
        <dbReference type="EMBL" id="MBO3117326.1"/>
    </source>
</evidence>
<keyword evidence="3" id="KW-1185">Reference proteome</keyword>
<feature type="transmembrane region" description="Helical" evidence="1">
    <location>
        <begin position="76"/>
        <end position="99"/>
    </location>
</feature>
<dbReference type="RefSeq" id="WP_208154686.1">
    <property type="nucleotide sequence ID" value="NZ_JAGEVF010000009.1"/>
</dbReference>
<dbReference type="InterPro" id="IPR021362">
    <property type="entry name" value="DUF2834"/>
</dbReference>
<proteinExistence type="predicted"/>
<feature type="transmembrane region" description="Helical" evidence="1">
    <location>
        <begin position="50"/>
        <end position="70"/>
    </location>
</feature>
<sequence>MKFRFIYLLLALIGLIATWYFNFQFYATANDTSIINFINQTVTTIPAKSISADISVVATTFLIWMVHESLRLKIKYWWIIIPLTFLVALACSFPVFLFMRDRHLERLSKTEGHDIYN</sequence>
<name>A0ABS3T634_9FLAO</name>
<reference evidence="2 3" key="1">
    <citation type="submission" date="2021-03" db="EMBL/GenBank/DDBJ databases">
        <title>Winogradskyella sp. nov., isolated from costal sediment.</title>
        <authorList>
            <person name="Gao C."/>
        </authorList>
    </citation>
    <scope>NUCLEOTIDE SEQUENCE [LARGE SCALE GENOMIC DNA]</scope>
    <source>
        <strain evidence="2 3">DF17</strain>
    </source>
</reference>
<accession>A0ABS3T634</accession>